<evidence type="ECO:0000256" key="1">
    <source>
        <dbReference type="SAM" id="SignalP"/>
    </source>
</evidence>
<dbReference type="InterPro" id="IPR051801">
    <property type="entry name" value="GH28_Enzymes"/>
</dbReference>
<dbReference type="PANTHER" id="PTHR31339">
    <property type="entry name" value="PECTIN LYASE-RELATED"/>
    <property type="match status" value="1"/>
</dbReference>
<dbReference type="OrthoDB" id="9795222at2"/>
<proteinExistence type="predicted"/>
<organism evidence="3 4">
    <name type="scientific">Paludibacter jiangxiensis</name>
    <dbReference type="NCBI Taxonomy" id="681398"/>
    <lineage>
        <taxon>Bacteria</taxon>
        <taxon>Pseudomonadati</taxon>
        <taxon>Bacteroidota</taxon>
        <taxon>Bacteroidia</taxon>
        <taxon>Bacteroidales</taxon>
        <taxon>Paludibacteraceae</taxon>
        <taxon>Paludibacter</taxon>
    </lineage>
</organism>
<name>A0A161LCP7_9BACT</name>
<dbReference type="InterPro" id="IPR024535">
    <property type="entry name" value="RHGA/B-epi-like_pectate_lyase"/>
</dbReference>
<dbReference type="AlphaFoldDB" id="A0A161LCP7"/>
<gene>
    <name evidence="3" type="ORF">PJIAN_156</name>
</gene>
<protein>
    <submittedName>
        <fullName evidence="3">Polygalacturonase</fullName>
    </submittedName>
</protein>
<reference evidence="4" key="2">
    <citation type="journal article" date="2017" name="Genome Announc.">
        <title>Draft genome sequence of Paludibacter jiangxiensis NM7(T), a propionate-producing fermentative bacterium.</title>
        <authorList>
            <person name="Qiu Y.-L."/>
            <person name="Tourlousse D.M."/>
            <person name="Matsuura N."/>
            <person name="Ohashi A."/>
            <person name="Sekiguchi Y."/>
        </authorList>
    </citation>
    <scope>NUCLEOTIDE SEQUENCE [LARGE SCALE GENOMIC DNA]</scope>
    <source>
        <strain evidence="4">NM7</strain>
    </source>
</reference>
<dbReference type="SMART" id="SM00710">
    <property type="entry name" value="PbH1"/>
    <property type="match status" value="5"/>
</dbReference>
<reference evidence="4" key="1">
    <citation type="submission" date="2016-04" db="EMBL/GenBank/DDBJ databases">
        <title>Draft genome sequence of Paludibacter jiangxiensis strain NM7.</title>
        <authorList>
            <person name="Qiu Y."/>
            <person name="Matsuura N."/>
            <person name="Ohashi A."/>
            <person name="Tourlousse M.D."/>
            <person name="Sekiguchi Y."/>
        </authorList>
    </citation>
    <scope>NUCLEOTIDE SEQUENCE [LARGE SCALE GENOMIC DNA]</scope>
    <source>
        <strain evidence="4">NM7</strain>
    </source>
</reference>
<keyword evidence="4" id="KW-1185">Reference proteome</keyword>
<dbReference type="SUPFAM" id="SSF51126">
    <property type="entry name" value="Pectin lyase-like"/>
    <property type="match status" value="1"/>
</dbReference>
<feature type="domain" description="Rhamnogalacturonase A/B/Epimerase-like pectate lyase" evidence="2">
    <location>
        <begin position="22"/>
        <end position="135"/>
    </location>
</feature>
<keyword evidence="1" id="KW-0732">Signal</keyword>
<dbReference type="RefSeq" id="WP_084252191.1">
    <property type="nucleotide sequence ID" value="NZ_BDCR01000001.1"/>
</dbReference>
<dbReference type="Pfam" id="PF12708">
    <property type="entry name" value="Pect-lyase_RHGA_epim"/>
    <property type="match status" value="1"/>
</dbReference>
<dbReference type="STRING" id="681398.PJIAN_156"/>
<dbReference type="EMBL" id="BDCR01000001">
    <property type="protein sequence ID" value="GAT61477.1"/>
    <property type="molecule type" value="Genomic_DNA"/>
</dbReference>
<feature type="signal peptide" evidence="1">
    <location>
        <begin position="1"/>
        <end position="19"/>
    </location>
</feature>
<evidence type="ECO:0000313" key="4">
    <source>
        <dbReference type="Proteomes" id="UP000076586"/>
    </source>
</evidence>
<dbReference type="Proteomes" id="UP000076586">
    <property type="component" value="Unassembled WGS sequence"/>
</dbReference>
<dbReference type="Gene3D" id="2.160.20.10">
    <property type="entry name" value="Single-stranded right-handed beta-helix, Pectin lyase-like"/>
    <property type="match status" value="1"/>
</dbReference>
<feature type="chain" id="PRO_5007823755" evidence="1">
    <location>
        <begin position="20"/>
        <end position="507"/>
    </location>
</feature>
<dbReference type="InterPro" id="IPR006626">
    <property type="entry name" value="PbH1"/>
</dbReference>
<accession>A0A161LCP7</accession>
<dbReference type="InterPro" id="IPR012334">
    <property type="entry name" value="Pectin_lyas_fold"/>
</dbReference>
<dbReference type="PANTHER" id="PTHR31339:SF9">
    <property type="entry name" value="PLASMIN AND FIBRONECTIN-BINDING PROTEIN A"/>
    <property type="match status" value="1"/>
</dbReference>
<evidence type="ECO:0000259" key="2">
    <source>
        <dbReference type="Pfam" id="PF12708"/>
    </source>
</evidence>
<evidence type="ECO:0000313" key="3">
    <source>
        <dbReference type="EMBL" id="GAT61477.1"/>
    </source>
</evidence>
<comment type="caution">
    <text evidence="3">The sequence shown here is derived from an EMBL/GenBank/DDBJ whole genome shotgun (WGS) entry which is preliminary data.</text>
</comment>
<sequence>MKKYFFFVVMSLLATAMQAATFFNVRDFGAKGDGKTIDSPAINKAIEAAAKEGGGTVWFPAGKYASYSIRLQSNITLFLDNGATLIAAYPTETEGFDIAEPNAFNMFQDFGHSHWQNSLIWGIGLDNVTICGNGMIDGMGLTREESRIRGVGNKAIALKLCRNVNLKDIRMYRCGHFALLATGVDNLTIDNLLIDTNRDGLDIDCCRNVRVSNCTVNSPNDDAIVLKASYGLGFFRNTENNTITNCFVSGYDMGTVLDGTFQRLIPQAPDQCFPCGRIKLGTESSGGFKNITISNCVFERSRGLALETVDGGDLEDITVSNLVLRDINAAPIFLRLGARQRSPQGTPVGHLRRVSIDNVRVYNSDSMYVCLITGIPGHSIEDVKLSNIYLYQQGGGAKELATRVIPENEKKYPEQTMFGPLPAAVFYIRHANNIQINNVEATIMRPDERPSVCLDDVHNISFNNVIFNQPKAPAAFSLTNVSDFRTFNCRNIRDLLIEKTDKQIVEK</sequence>
<dbReference type="InterPro" id="IPR011050">
    <property type="entry name" value="Pectin_lyase_fold/virulence"/>
</dbReference>